<sequence>MSFAVLILFIEVGLAVFTAVTFYMENSTELAYSISIAMKVTQIGLWFLSIVIVADCLQNRTSRTIDSMSHKLKKLKESRIIYDNLDYKRMESDSNEETRKNLKGFLIFEDEEGILQLDWTTIESEFRVNEIRWKFSPPCSPWWGGGYEKAARKTTGKISRKRWNHQKCEMRTEKGNILRAIQRLYPLEQTPNYEQVVPETQKVPEVVTEYPELNTDSNETVPVSRSGREIKPAKGLGF</sequence>
<proteinExistence type="predicted"/>
<evidence type="ECO:0000313" key="3">
    <source>
        <dbReference type="EMBL" id="GIY68571.1"/>
    </source>
</evidence>
<keyword evidence="4" id="KW-1185">Reference proteome</keyword>
<protein>
    <submittedName>
        <fullName evidence="3">Uncharacterized protein</fullName>
    </submittedName>
</protein>
<feature type="transmembrane region" description="Helical" evidence="2">
    <location>
        <begin position="5"/>
        <end position="24"/>
    </location>
</feature>
<keyword evidence="2" id="KW-1133">Transmembrane helix</keyword>
<keyword evidence="2" id="KW-0812">Transmembrane</keyword>
<name>A0AAV4VDU2_CAEEX</name>
<feature type="region of interest" description="Disordered" evidence="1">
    <location>
        <begin position="215"/>
        <end position="238"/>
    </location>
</feature>
<evidence type="ECO:0000313" key="4">
    <source>
        <dbReference type="Proteomes" id="UP001054945"/>
    </source>
</evidence>
<dbReference type="EMBL" id="BPLR01014403">
    <property type="protein sequence ID" value="GIY68571.1"/>
    <property type="molecule type" value="Genomic_DNA"/>
</dbReference>
<reference evidence="3 4" key="1">
    <citation type="submission" date="2021-06" db="EMBL/GenBank/DDBJ databases">
        <title>Caerostris extrusa draft genome.</title>
        <authorList>
            <person name="Kono N."/>
            <person name="Arakawa K."/>
        </authorList>
    </citation>
    <scope>NUCLEOTIDE SEQUENCE [LARGE SCALE GENOMIC DNA]</scope>
</reference>
<feature type="transmembrane region" description="Helical" evidence="2">
    <location>
        <begin position="30"/>
        <end position="54"/>
    </location>
</feature>
<dbReference type="Proteomes" id="UP001054945">
    <property type="component" value="Unassembled WGS sequence"/>
</dbReference>
<dbReference type="AlphaFoldDB" id="A0AAV4VDU2"/>
<organism evidence="3 4">
    <name type="scientific">Caerostris extrusa</name>
    <name type="common">Bark spider</name>
    <name type="synonym">Caerostris bankana</name>
    <dbReference type="NCBI Taxonomy" id="172846"/>
    <lineage>
        <taxon>Eukaryota</taxon>
        <taxon>Metazoa</taxon>
        <taxon>Ecdysozoa</taxon>
        <taxon>Arthropoda</taxon>
        <taxon>Chelicerata</taxon>
        <taxon>Arachnida</taxon>
        <taxon>Araneae</taxon>
        <taxon>Araneomorphae</taxon>
        <taxon>Entelegynae</taxon>
        <taxon>Araneoidea</taxon>
        <taxon>Araneidae</taxon>
        <taxon>Caerostris</taxon>
    </lineage>
</organism>
<evidence type="ECO:0000256" key="2">
    <source>
        <dbReference type="SAM" id="Phobius"/>
    </source>
</evidence>
<evidence type="ECO:0000256" key="1">
    <source>
        <dbReference type="SAM" id="MobiDB-lite"/>
    </source>
</evidence>
<keyword evidence="2" id="KW-0472">Membrane</keyword>
<comment type="caution">
    <text evidence="3">The sequence shown here is derived from an EMBL/GenBank/DDBJ whole genome shotgun (WGS) entry which is preliminary data.</text>
</comment>
<accession>A0AAV4VDU2</accession>
<gene>
    <name evidence="3" type="ORF">CEXT_347151</name>
</gene>